<evidence type="ECO:0000313" key="4">
    <source>
        <dbReference type="Proteomes" id="UP000198629"/>
    </source>
</evidence>
<evidence type="ECO:0000259" key="2">
    <source>
        <dbReference type="Pfam" id="PF03364"/>
    </source>
</evidence>
<dbReference type="Gene3D" id="3.30.530.20">
    <property type="match status" value="1"/>
</dbReference>
<name>A0A1G9B615_9PROT</name>
<keyword evidence="4" id="KW-1185">Reference proteome</keyword>
<dbReference type="GO" id="GO:0048039">
    <property type="term" value="F:ubiquinone binding"/>
    <property type="evidence" value="ECO:0007669"/>
    <property type="project" value="InterPro"/>
</dbReference>
<dbReference type="PANTHER" id="PTHR12901">
    <property type="entry name" value="SPERM PROTEIN HOMOLOG"/>
    <property type="match status" value="1"/>
</dbReference>
<evidence type="ECO:0000256" key="1">
    <source>
        <dbReference type="ARBA" id="ARBA00008918"/>
    </source>
</evidence>
<gene>
    <name evidence="3" type="ORF">SAMN05192566_0989</name>
</gene>
<dbReference type="CDD" id="cd07813">
    <property type="entry name" value="COQ10p_like"/>
    <property type="match status" value="1"/>
</dbReference>
<proteinExistence type="inferred from homology"/>
<dbReference type="PANTHER" id="PTHR12901:SF10">
    <property type="entry name" value="COENZYME Q-BINDING PROTEIN COQ10, MITOCHONDRIAL"/>
    <property type="match status" value="1"/>
</dbReference>
<organism evidence="3 4">
    <name type="scientific">Methylophilus rhizosphaerae</name>
    <dbReference type="NCBI Taxonomy" id="492660"/>
    <lineage>
        <taxon>Bacteria</taxon>
        <taxon>Pseudomonadati</taxon>
        <taxon>Pseudomonadota</taxon>
        <taxon>Betaproteobacteria</taxon>
        <taxon>Nitrosomonadales</taxon>
        <taxon>Methylophilaceae</taxon>
        <taxon>Methylophilus</taxon>
    </lineage>
</organism>
<dbReference type="Pfam" id="PF03364">
    <property type="entry name" value="Polyketide_cyc"/>
    <property type="match status" value="1"/>
</dbReference>
<sequence length="144" mass="16579">MAQVEKTVLVMHSCEAMFQLVDAVEDYPGFLPWCGGSEIIERTENVTQATIHIRYHGIAQHFTTRNHKQFPGRMDITLVDGPFKQLTGHWHFIPLREDACKIEFKLEYVFSNGLIERMIAPVFSHIANTFVDSFVKQADKLNLK</sequence>
<reference evidence="4" key="1">
    <citation type="submission" date="2016-10" db="EMBL/GenBank/DDBJ databases">
        <authorList>
            <person name="Varghese N."/>
            <person name="Submissions S."/>
        </authorList>
    </citation>
    <scope>NUCLEOTIDE SEQUENCE [LARGE SCALE GENOMIC DNA]</scope>
    <source>
        <strain evidence="4">CBMB127</strain>
    </source>
</reference>
<dbReference type="AlphaFoldDB" id="A0A1G9B615"/>
<dbReference type="InterPro" id="IPR023393">
    <property type="entry name" value="START-like_dom_sf"/>
</dbReference>
<dbReference type="Proteomes" id="UP000198629">
    <property type="component" value="Unassembled WGS sequence"/>
</dbReference>
<accession>A0A1G9B615</accession>
<dbReference type="RefSeq" id="WP_091470939.1">
    <property type="nucleotide sequence ID" value="NZ_FNFX01000002.1"/>
</dbReference>
<comment type="similarity">
    <text evidence="1">Belongs to the ribosome association toxin RatA family.</text>
</comment>
<protein>
    <submittedName>
        <fullName evidence="3">Ribosome association toxin PasT (RatA) of the RatAB toxin-antitoxin module</fullName>
    </submittedName>
</protein>
<dbReference type="OrthoDB" id="9804759at2"/>
<evidence type="ECO:0000313" key="3">
    <source>
        <dbReference type="EMBL" id="SDK34544.1"/>
    </source>
</evidence>
<feature type="domain" description="Coenzyme Q-binding protein COQ10 START" evidence="2">
    <location>
        <begin position="12"/>
        <end position="134"/>
    </location>
</feature>
<dbReference type="STRING" id="492660.SAMN05192566_0989"/>
<dbReference type="InterPro" id="IPR005031">
    <property type="entry name" value="COQ10_START"/>
</dbReference>
<dbReference type="GO" id="GO:0045333">
    <property type="term" value="P:cellular respiration"/>
    <property type="evidence" value="ECO:0007669"/>
    <property type="project" value="InterPro"/>
</dbReference>
<dbReference type="EMBL" id="FNFX01000002">
    <property type="protein sequence ID" value="SDK34544.1"/>
    <property type="molecule type" value="Genomic_DNA"/>
</dbReference>
<dbReference type="InterPro" id="IPR044996">
    <property type="entry name" value="COQ10-like"/>
</dbReference>
<dbReference type="SUPFAM" id="SSF55961">
    <property type="entry name" value="Bet v1-like"/>
    <property type="match status" value="1"/>
</dbReference>